<name>A0A3N4KUF3_9PEZI</name>
<dbReference type="Proteomes" id="UP000277580">
    <property type="component" value="Unassembled WGS sequence"/>
</dbReference>
<reference evidence="1 2" key="1">
    <citation type="journal article" date="2018" name="Nat. Ecol. Evol.">
        <title>Pezizomycetes genomes reveal the molecular basis of ectomycorrhizal truffle lifestyle.</title>
        <authorList>
            <person name="Murat C."/>
            <person name="Payen T."/>
            <person name="Noel B."/>
            <person name="Kuo A."/>
            <person name="Morin E."/>
            <person name="Chen J."/>
            <person name="Kohler A."/>
            <person name="Krizsan K."/>
            <person name="Balestrini R."/>
            <person name="Da Silva C."/>
            <person name="Montanini B."/>
            <person name="Hainaut M."/>
            <person name="Levati E."/>
            <person name="Barry K.W."/>
            <person name="Belfiori B."/>
            <person name="Cichocki N."/>
            <person name="Clum A."/>
            <person name="Dockter R.B."/>
            <person name="Fauchery L."/>
            <person name="Guy J."/>
            <person name="Iotti M."/>
            <person name="Le Tacon F."/>
            <person name="Lindquist E.A."/>
            <person name="Lipzen A."/>
            <person name="Malagnac F."/>
            <person name="Mello A."/>
            <person name="Molinier V."/>
            <person name="Miyauchi S."/>
            <person name="Poulain J."/>
            <person name="Riccioni C."/>
            <person name="Rubini A."/>
            <person name="Sitrit Y."/>
            <person name="Splivallo R."/>
            <person name="Traeger S."/>
            <person name="Wang M."/>
            <person name="Zifcakova L."/>
            <person name="Wipf D."/>
            <person name="Zambonelli A."/>
            <person name="Paolocci F."/>
            <person name="Nowrousian M."/>
            <person name="Ottonello S."/>
            <person name="Baldrian P."/>
            <person name="Spatafora J.W."/>
            <person name="Henrissat B."/>
            <person name="Nagy L.G."/>
            <person name="Aury J.M."/>
            <person name="Wincker P."/>
            <person name="Grigoriev I.V."/>
            <person name="Bonfante P."/>
            <person name="Martin F.M."/>
        </authorList>
    </citation>
    <scope>NUCLEOTIDE SEQUENCE [LARGE SCALE GENOMIC DNA]</scope>
    <source>
        <strain evidence="1 2">CCBAS932</strain>
    </source>
</reference>
<sequence length="94" mass="10508">MLCVLCVRKKHGWRGRKNVDERAPWSRGEFFLLLGSRASTYVTLRLCLGGTSSYVVFGFRLQTVFYGRGGLSVMLVACSTIPVGCGTYDRTKFC</sequence>
<evidence type="ECO:0000313" key="2">
    <source>
        <dbReference type="Proteomes" id="UP000277580"/>
    </source>
</evidence>
<keyword evidence="2" id="KW-1185">Reference proteome</keyword>
<evidence type="ECO:0000313" key="1">
    <source>
        <dbReference type="EMBL" id="RPB14146.1"/>
    </source>
</evidence>
<dbReference type="EMBL" id="ML119119">
    <property type="protein sequence ID" value="RPB14146.1"/>
    <property type="molecule type" value="Genomic_DNA"/>
</dbReference>
<protein>
    <submittedName>
        <fullName evidence="1">Uncharacterized protein</fullName>
    </submittedName>
</protein>
<accession>A0A3N4KUF3</accession>
<gene>
    <name evidence="1" type="ORF">P167DRAFT_76973</name>
</gene>
<dbReference type="AlphaFoldDB" id="A0A3N4KUF3"/>
<dbReference type="InParanoid" id="A0A3N4KUF3"/>
<proteinExistence type="predicted"/>
<organism evidence="1 2">
    <name type="scientific">Morchella conica CCBAS932</name>
    <dbReference type="NCBI Taxonomy" id="1392247"/>
    <lineage>
        <taxon>Eukaryota</taxon>
        <taxon>Fungi</taxon>
        <taxon>Dikarya</taxon>
        <taxon>Ascomycota</taxon>
        <taxon>Pezizomycotina</taxon>
        <taxon>Pezizomycetes</taxon>
        <taxon>Pezizales</taxon>
        <taxon>Morchellaceae</taxon>
        <taxon>Morchella</taxon>
    </lineage>
</organism>